<dbReference type="InterPro" id="IPR018200">
    <property type="entry name" value="USP_CS"/>
</dbReference>
<feature type="domain" description="Ubiquitin-like" evidence="8">
    <location>
        <begin position="1087"/>
        <end position="1169"/>
    </location>
</feature>
<organism evidence="10 11">
    <name type="scientific">Jimgerdemannia flammicorona</name>
    <dbReference type="NCBI Taxonomy" id="994334"/>
    <lineage>
        <taxon>Eukaryota</taxon>
        <taxon>Fungi</taxon>
        <taxon>Fungi incertae sedis</taxon>
        <taxon>Mucoromycota</taxon>
        <taxon>Mucoromycotina</taxon>
        <taxon>Endogonomycetes</taxon>
        <taxon>Endogonales</taxon>
        <taxon>Endogonaceae</taxon>
        <taxon>Jimgerdemannia</taxon>
    </lineage>
</organism>
<dbReference type="PANTHER" id="PTHR24006">
    <property type="entry name" value="UBIQUITIN CARBOXYL-TERMINAL HYDROLASE"/>
    <property type="match status" value="1"/>
</dbReference>
<dbReference type="InterPro" id="IPR028889">
    <property type="entry name" value="USP"/>
</dbReference>
<dbReference type="EMBL" id="RBNI01000888">
    <property type="protein sequence ID" value="RUP51203.1"/>
    <property type="molecule type" value="Genomic_DNA"/>
</dbReference>
<dbReference type="InterPro" id="IPR021905">
    <property type="entry name" value="DUF3517"/>
</dbReference>
<dbReference type="Pfam" id="PF00240">
    <property type="entry name" value="ubiquitin"/>
    <property type="match status" value="1"/>
</dbReference>
<reference evidence="10 11" key="1">
    <citation type="journal article" date="2018" name="New Phytol.">
        <title>Phylogenomics of Endogonaceae and evolution of mycorrhizas within Mucoromycota.</title>
        <authorList>
            <person name="Chang Y."/>
            <person name="Desiro A."/>
            <person name="Na H."/>
            <person name="Sandor L."/>
            <person name="Lipzen A."/>
            <person name="Clum A."/>
            <person name="Barry K."/>
            <person name="Grigoriev I.V."/>
            <person name="Martin F.M."/>
            <person name="Stajich J.E."/>
            <person name="Smith M.E."/>
            <person name="Bonito G."/>
            <person name="Spatafora J.W."/>
        </authorList>
    </citation>
    <scope>NUCLEOTIDE SEQUENCE [LARGE SCALE GENOMIC DNA]</scope>
    <source>
        <strain evidence="10 11">GMNB39</strain>
    </source>
</reference>
<gene>
    <name evidence="10" type="ORF">BC936DRAFT_149411</name>
</gene>
<dbReference type="Pfam" id="PF00443">
    <property type="entry name" value="UCH"/>
    <property type="match status" value="1"/>
</dbReference>
<keyword evidence="6" id="KW-0378">Hydrolase</keyword>
<dbReference type="CDD" id="cd17039">
    <property type="entry name" value="Ubl_ubiquitin_like"/>
    <property type="match status" value="1"/>
</dbReference>
<dbReference type="Gene3D" id="3.10.20.90">
    <property type="entry name" value="Phosphatidylinositol 3-kinase Catalytic Subunit, Chain A, domain 1"/>
    <property type="match status" value="1"/>
</dbReference>
<dbReference type="InterPro" id="IPR000626">
    <property type="entry name" value="Ubiquitin-like_dom"/>
</dbReference>
<dbReference type="Gene3D" id="3.90.70.10">
    <property type="entry name" value="Cysteine proteinases"/>
    <property type="match status" value="1"/>
</dbReference>
<dbReference type="SUPFAM" id="SSF54236">
    <property type="entry name" value="Ubiquitin-like"/>
    <property type="match status" value="1"/>
</dbReference>
<dbReference type="Proteomes" id="UP000268093">
    <property type="component" value="Unassembled WGS sequence"/>
</dbReference>
<dbReference type="SUPFAM" id="SSF48371">
    <property type="entry name" value="ARM repeat"/>
    <property type="match status" value="2"/>
</dbReference>
<keyword evidence="5" id="KW-0833">Ubl conjugation pathway</keyword>
<evidence type="ECO:0000256" key="3">
    <source>
        <dbReference type="ARBA" id="ARBA00012759"/>
    </source>
</evidence>
<dbReference type="PROSITE" id="PS00973">
    <property type="entry name" value="USP_2"/>
    <property type="match status" value="1"/>
</dbReference>
<dbReference type="Pfam" id="PF12030">
    <property type="entry name" value="DUF3517"/>
    <property type="match status" value="1"/>
</dbReference>
<dbReference type="EC" id="3.4.19.12" evidence="3"/>
<dbReference type="GO" id="GO:0016579">
    <property type="term" value="P:protein deubiquitination"/>
    <property type="evidence" value="ECO:0007669"/>
    <property type="project" value="InterPro"/>
</dbReference>
<sequence length="2854" mass="327316">MPTREPPKQSPQYRESRLQYLFKEQHILRGLQDARNPKDDIVKANDIADLVLRSYELSTSEDPVHNTNRIDKSLLEYIVTEALPSYIEILLLRIEYDDDSVASTINDFFQKMLLITIKLLQNWVQSVKRFQYQGRLRAPIPDKLRAAVSKILNEKAAPFYKRFNGCMDQERMMMFDNDDEGLLDGAEQDFQYSRCHLKNVELFVDKGGIDVVSQALHALEDIQTNSYDSVEEDGTDLEPHIGLESVNDLLEIIRQVSAEYFSCNTKVTTHNKFGVPDPVLSHRTHHSKIISMGTKTMTVCSHQTQVGPIVEGSGVIAVPSSWSRNMRIIACAVRNIILTVSDDAFKTYDKKAIHDAVAIVTSNLCASVNSNSRDCTSGSSATHAKDLEGNSTQSRVDALLSADQEPEENMCSSRQFVEYAEFRLPIAERLLKSQRLDMRLNGLNDIKIVLGEANEQACLRRSTLEQAPIEMDRWQTGMEGWEDTIRYLIKWVRDKKILQYIFGPNIHLEIVQRSQHIFLFLLHAKALTDQDLEIVWGPIVANQHRSVVHGVFHVLTEIAQHFTLQQIEYMFIKLSTVPLSQLDPKMCALIRQLVSTMINRARIPAKASFTFAVDCDKLSFEAYLLLWKILRDSTALPMTANIVPTNGTEPASPTGVTAGFPVVDMDLLGSVYEIMNYSLQHGPGTDDRIRLLKMCLEDLREHHPGAMWGLKVIMKLMSSLSSTPTNESATPNIVTRLQTEFKLLDLFLDDLEHWTRTAKRALVERRCSATVILNEESGMDHTSWVSPPSPTSPCLSGKLTPLSSNLFSREQLSSRLDFFLWSVNHQAFTYSVDQMDVVWNCFIANPVGTEERDEAFKYLEQIESHDVFTMHYFRNRLPELDVRYFSPTALQYVLRCFISVNTEGARIAKMHCHIVLYLSKKFSCTHEIQQDLLLVKDDLLEVDHIWNIALHCLDEEVGKDAVRFLAILHLDTETNRTEPAAFAKKQWHNLIDKCFAHLASAAFVLASKDTLKVPLAPGVETNLVHTLPENVTKNLAQDLFSSNRSFTHALKLQRCLQLLKIFLDMFEAKHVLPDWAMQRHGYLNENHTIVLKIQVHWSGKTIELSVNACETVLIFRRRVAKSLGFPRPDFVRLVNKGKELSAEMNGKTLKDLRICDREVVIVVKRQLANGSASAEADTTDGVSEHDDADYPNSLLSQPKYFDRFLDMLLLEEVYASQIWVFVMRLPTNAQMLSTLRSLNARMEWDTLLDGRSPFKLLYQLQIVHFLLKRTDESFQSTDWRRDFLAAGGLRHLLSILMSGTLDSTRRGGDFSAHAKEASADNGAESHKDTKAACLALLLHVVNLLTADDLNNQAQTFSGAGQHSLMMRLVAIVRACTAKRLDFTAEDLMTVENAATLLFSMLICDISLMNDFLDFNGLKEWILSALVKCESEEIRKIMSKMILKFCHDSLRGSSDVQRSTTDFILRKLLSYLPDVEDHTSTSTEYFILLGQLLCESAVFVSQIDSLNLFNELVHRIEQHPIHEHANTTCEDSVIIGLIKLLTILVTKDTDLKMTPGIQNGTVMKLIFNDCLFDVPAMNHQSGACAPPKCKSRAARSAAFSFLLKIIHDDVENFLQLTDLLLKQLNRGDKVGGYWNYSPLTSQKAICGYVGLQNLGATCYINSIMQQFYMNPSFRNGIFSADVPEGHKKDNLLYQLQVMFGYLKQSEKKAYEAYPFCEAYKDYDGQSMNVAVQMDVDEFFNMLFDRLETLLSGTPEEILFKKHFGGKLVQQVKSKDCDHVSEKEETFFVIQCEVKNKKNVAESLQLSVEGEVLDGDETAENRCSAFLDNKYFCAKCGKHVDAIKRSCIKQLPDNLILHLKRFEFDMETMKRIKINDHFEFPLRINMEPYTLDYLSRKDGSNGDEMSPFASVQDEYELVGVLVHTGTADSGHYYSFIKERDSQHGGNVCHTTNGNQWYQFNDSSVDLFDPSDISRQCYGGSELVTQWDPAQQKHVSHHFQKPYSAYMLFYEKCSETHPDDDADYAGSGNIPDDILTKIWRENTSFLTDKHIFDTEYFSFIWKVLNCNSWQSVIPSNDLPVDLLLRRLQVGTYFFLDTLAHSKDASELKTWIEFLTNLYKSHIDGCRWFIELLEETEPSGDINAGDPFTRLERFLFACPVQEIREAFVELTLSVLQALRQNAPSSYGLKGFDDYPAVDDTSSMIIDDNGIYRYCEDDSFIGNFIKILRDMLREAPFWWRHFEEYFLMLSDLADFGIEERIFMIRHSFVWRLVDFYLMDESPFTKKQKRPRMGDKFTAPPFRSLLTTVRSLVLTCDVHASWERRVDDDDSGDIGLGFDKPISLQRRDMRLLINANGENPCIFFWKQIREKQDVDCTKDIVQHLSQNADLRDKILHFLMNVLESDEVEHLKTVFDILAVVYQSIDNRPPQKAKSILGILKYVVKLLLSKQSPQFFMEGFNFLTVACNFIEASRIRQLLTDSFQNIIVELLVTNQFECIRRAAEQLIKVLYFGNHVANNSIRDGMEDMGLNMYSKLLDMLPMAEESMKNNNRRIPAEHRGWKIANYMRTLRLFTPKNQENHNFRAHFNDFFQCFQVVELMQLPCDQNKLEMLDFLHDMVTNYPSNLELITNNPNVYESFHSVLINLSDTEENILYNRRFLPHYYGIILLCCRHSEAYHAAWMRARNFFWALGTMLWGRFYNQHKPVELIELFECSISTSRDFRLKCWEEAFPSIMENGEAFLRSLLSQPNSFWHRMANKNSEADIIEFAKVGGLSLLSEKIVNELRDQRMPPTNEEFPLLRSYLEVLEKYLSALRSCLDNRDTMILSPLSIWTNQQELYDELAGLDIPGVPEDVLQFASSE</sequence>
<dbReference type="GO" id="GO:0006508">
    <property type="term" value="P:proteolysis"/>
    <property type="evidence" value="ECO:0007669"/>
    <property type="project" value="UniProtKB-KW"/>
</dbReference>
<evidence type="ECO:0000256" key="5">
    <source>
        <dbReference type="ARBA" id="ARBA00022786"/>
    </source>
</evidence>
<dbReference type="InterPro" id="IPR050164">
    <property type="entry name" value="Peptidase_C19"/>
</dbReference>
<dbReference type="PANTHER" id="PTHR24006:SF910">
    <property type="entry name" value="UBIQUITINYL HYDROLASE 1"/>
    <property type="match status" value="1"/>
</dbReference>
<comment type="caution">
    <text evidence="10">The sequence shown here is derived from an EMBL/GenBank/DDBJ whole genome shotgun (WGS) entry which is preliminary data.</text>
</comment>
<evidence type="ECO:0000313" key="10">
    <source>
        <dbReference type="EMBL" id="RUP51203.1"/>
    </source>
</evidence>
<dbReference type="OrthoDB" id="420187at2759"/>
<keyword evidence="11" id="KW-1185">Reference proteome</keyword>
<evidence type="ECO:0000256" key="6">
    <source>
        <dbReference type="ARBA" id="ARBA00022801"/>
    </source>
</evidence>
<evidence type="ECO:0000259" key="9">
    <source>
        <dbReference type="PROSITE" id="PS50235"/>
    </source>
</evidence>
<evidence type="ECO:0000256" key="7">
    <source>
        <dbReference type="ARBA" id="ARBA00022807"/>
    </source>
</evidence>
<proteinExistence type="inferred from homology"/>
<dbReference type="InterPro" id="IPR001394">
    <property type="entry name" value="Peptidase_C19_UCH"/>
</dbReference>
<comment type="catalytic activity">
    <reaction evidence="1">
        <text>Thiol-dependent hydrolysis of ester, thioester, amide, peptide and isopeptide bonds formed by the C-terminal Gly of ubiquitin (a 76-residue protein attached to proteins as an intracellular targeting signal).</text>
        <dbReference type="EC" id="3.4.19.12"/>
    </reaction>
</comment>
<dbReference type="Pfam" id="PF25010">
    <property type="entry name" value="ARM_UBP24_USP9X-Y"/>
    <property type="match status" value="1"/>
</dbReference>
<dbReference type="PROSITE" id="PS00972">
    <property type="entry name" value="USP_1"/>
    <property type="match status" value="1"/>
</dbReference>
<dbReference type="InterPro" id="IPR038765">
    <property type="entry name" value="Papain-like_cys_pep_sf"/>
</dbReference>
<name>A0A433DJZ8_9FUNG</name>
<dbReference type="InterPro" id="IPR016024">
    <property type="entry name" value="ARM-type_fold"/>
</dbReference>
<dbReference type="FunFam" id="3.90.70.10:FF:000022">
    <property type="entry name" value="Ubiquitin carboxyl-terminal hydrolase 24"/>
    <property type="match status" value="1"/>
</dbReference>
<evidence type="ECO:0000259" key="8">
    <source>
        <dbReference type="PROSITE" id="PS50053"/>
    </source>
</evidence>
<dbReference type="PROSITE" id="PS50235">
    <property type="entry name" value="USP_3"/>
    <property type="match status" value="1"/>
</dbReference>
<evidence type="ECO:0000256" key="1">
    <source>
        <dbReference type="ARBA" id="ARBA00000707"/>
    </source>
</evidence>
<keyword evidence="7" id="KW-0788">Thiol protease</keyword>
<evidence type="ECO:0000313" key="11">
    <source>
        <dbReference type="Proteomes" id="UP000268093"/>
    </source>
</evidence>
<comment type="similarity">
    <text evidence="2">Belongs to the peptidase C19 family.</text>
</comment>
<keyword evidence="4" id="KW-0645">Protease</keyword>
<dbReference type="GO" id="GO:0005829">
    <property type="term" value="C:cytosol"/>
    <property type="evidence" value="ECO:0007669"/>
    <property type="project" value="TreeGrafter"/>
</dbReference>
<dbReference type="GO" id="GO:0005634">
    <property type="term" value="C:nucleus"/>
    <property type="evidence" value="ECO:0007669"/>
    <property type="project" value="TreeGrafter"/>
</dbReference>
<protein>
    <recommendedName>
        <fullName evidence="3">ubiquitinyl hydrolase 1</fullName>
        <ecNumber evidence="3">3.4.19.12</ecNumber>
    </recommendedName>
</protein>
<evidence type="ECO:0000256" key="2">
    <source>
        <dbReference type="ARBA" id="ARBA00009085"/>
    </source>
</evidence>
<dbReference type="InterPro" id="IPR029071">
    <property type="entry name" value="Ubiquitin-like_domsf"/>
</dbReference>
<evidence type="ECO:0000256" key="4">
    <source>
        <dbReference type="ARBA" id="ARBA00022670"/>
    </source>
</evidence>
<feature type="domain" description="USP" evidence="9">
    <location>
        <begin position="1648"/>
        <end position="2010"/>
    </location>
</feature>
<dbReference type="SUPFAM" id="SSF54001">
    <property type="entry name" value="Cysteine proteinases"/>
    <property type="match status" value="1"/>
</dbReference>
<dbReference type="GO" id="GO:0004843">
    <property type="term" value="F:cysteine-type deubiquitinase activity"/>
    <property type="evidence" value="ECO:0007669"/>
    <property type="project" value="UniProtKB-EC"/>
</dbReference>
<accession>A0A433DJZ8</accession>
<dbReference type="CDD" id="cd02659">
    <property type="entry name" value="peptidase_C19C"/>
    <property type="match status" value="1"/>
</dbReference>
<dbReference type="InterPro" id="IPR056850">
    <property type="entry name" value="ARM_UBP34_24_USP9X_Y"/>
</dbReference>
<dbReference type="PROSITE" id="PS50053">
    <property type="entry name" value="UBIQUITIN_2"/>
    <property type="match status" value="1"/>
</dbReference>